<feature type="compositionally biased region" description="Acidic residues" evidence="1">
    <location>
        <begin position="328"/>
        <end position="347"/>
    </location>
</feature>
<proteinExistence type="predicted"/>
<accession>A3QMH8</accession>
<dbReference type="EMBL" id="DQ177346">
    <property type="protein sequence ID" value="ABC55243.1"/>
    <property type="molecule type" value="Genomic_DNA"/>
</dbReference>
<evidence type="ECO:0000313" key="2">
    <source>
        <dbReference type="EMBL" id="ABC55243.1"/>
    </source>
</evidence>
<name>A3QMH8_CYHV3</name>
<dbReference type="Proteomes" id="UP000106924">
    <property type="component" value="Segment"/>
</dbReference>
<feature type="compositionally biased region" description="Low complexity" evidence="1">
    <location>
        <begin position="348"/>
        <end position="365"/>
    </location>
</feature>
<feature type="compositionally biased region" description="Low complexity" evidence="1">
    <location>
        <begin position="434"/>
        <end position="455"/>
    </location>
</feature>
<organism evidence="2 3">
    <name type="scientific">Cyprinid herpesvirus 3</name>
    <name type="common">CyHV-3</name>
    <dbReference type="NCBI Taxonomy" id="180230"/>
    <lineage>
        <taxon>Viruses</taxon>
        <taxon>Duplodnaviria</taxon>
        <taxon>Heunggongvirae</taxon>
        <taxon>Peploviricota</taxon>
        <taxon>Herviviricetes</taxon>
        <taxon>Herpesvirales</taxon>
        <taxon>Alloherpesviridae</taxon>
        <taxon>Cyvirus</taxon>
        <taxon>Cyvirus cyprinidallo3</taxon>
    </lineage>
</organism>
<protein>
    <submittedName>
        <fullName evidence="2">Uncharacterized protein</fullName>
    </submittedName>
</protein>
<sequence>MRFYVHSYEGDAFWIKPRKNGDWEWKKFSAGARHRSTVKSFGPKLANPRKAFNDSKNDIECYHVTCGNSGYLIRKRLTDGWWCAKNAEGTPYQRHAVACIRADLVDHAESHLYTEWWFEWCSVPTGTLLNGRPNHFAPTHTLTAEEKFELGTSPVKKPDPKLPKTQHQTLKPIYRVKADGAAFFIVNRNAQQKFDWVQFTTLQPTGLSPQQQAYGPPVYDSESALSTRCPPLPFKGGSWILHWRDTQHCLYKKKGSDSDIWMRSTTSSLAFRLYKVKLCHITGADRTWWEWHVMTKDEVPQGVQVRLFGKELEESVNQGRNYGKEEFLSDFDLEEEEDSSDEEEEEASTSTTAATTTTTPAPTSDAETEVPIKTEPQDTSCDEAATEDVKPDLAKLTAKPEEKPSKKPAKSTPPHQQPTPPPHQPTPQPPQQPTKPQQSAQIPQHPAAPAPRQMPSQVPATSQAEGPPTPEQNVMSMRYYTTDWDPYWVIDRSTMGPTVWTWFRPPGITLFKSVGPPRLPPITGPMLPVHNFTLGQTSFILKKSDWQDAICMDNQWYKWRFCTMDRQIPDGLNTASEWQEFAETSTPASVLAGGNY</sequence>
<evidence type="ECO:0000313" key="3">
    <source>
        <dbReference type="Proteomes" id="UP000106924"/>
    </source>
</evidence>
<evidence type="ECO:0000256" key="1">
    <source>
        <dbReference type="SAM" id="MobiDB-lite"/>
    </source>
</evidence>
<reference evidence="2 3" key="1">
    <citation type="journal article" date="2007" name="J. Virol.">
        <title>Genome sequences of three koi herpesvirus isolates representing the expanding distribution of an emerging disease threatening koi and common carp worldwide.</title>
        <authorList>
            <person name="Aoki T."/>
            <person name="Hirono I."/>
            <person name="Kurokawa K."/>
            <person name="Fukuda H."/>
            <person name="Nahary R."/>
            <person name="Eldar A."/>
            <person name="Davison A.J."/>
            <person name="Waltzek T.B."/>
            <person name="Bercovier H."/>
            <person name="Hedrick R.P."/>
        </authorList>
    </citation>
    <scope>NUCLEOTIDE SEQUENCE [LARGE SCALE GENOMIC DNA]</scope>
    <source>
        <strain evidence="2">KHV-I</strain>
    </source>
</reference>
<feature type="compositionally biased region" description="Pro residues" evidence="1">
    <location>
        <begin position="415"/>
        <end position="433"/>
    </location>
</feature>
<dbReference type="EMBL" id="DQ177346">
    <property type="protein sequence ID" value="ABC55076.1"/>
    <property type="molecule type" value="Genomic_DNA"/>
</dbReference>
<feature type="compositionally biased region" description="Basic and acidic residues" evidence="1">
    <location>
        <begin position="387"/>
        <end position="405"/>
    </location>
</feature>
<feature type="region of interest" description="Disordered" evidence="1">
    <location>
        <begin position="319"/>
        <end position="473"/>
    </location>
</feature>